<organism evidence="11 12">
    <name type="scientific">Stephania yunnanensis</name>
    <dbReference type="NCBI Taxonomy" id="152371"/>
    <lineage>
        <taxon>Eukaryota</taxon>
        <taxon>Viridiplantae</taxon>
        <taxon>Streptophyta</taxon>
        <taxon>Embryophyta</taxon>
        <taxon>Tracheophyta</taxon>
        <taxon>Spermatophyta</taxon>
        <taxon>Magnoliopsida</taxon>
        <taxon>Ranunculales</taxon>
        <taxon>Menispermaceae</taxon>
        <taxon>Menispermoideae</taxon>
        <taxon>Cissampelideae</taxon>
        <taxon>Stephania</taxon>
    </lineage>
</organism>
<protein>
    <recommendedName>
        <fullName evidence="13">Disease resistance protein RGA3</fullName>
    </recommendedName>
</protein>
<evidence type="ECO:0000256" key="5">
    <source>
        <dbReference type="ARBA" id="ARBA00022840"/>
    </source>
</evidence>
<dbReference type="SUPFAM" id="SSF52058">
    <property type="entry name" value="L domain-like"/>
    <property type="match status" value="1"/>
</dbReference>
<feature type="domain" description="Disease resistance R13L4/SHOC-2-like LRR" evidence="9">
    <location>
        <begin position="578"/>
        <end position="648"/>
    </location>
</feature>
<evidence type="ECO:0000313" key="11">
    <source>
        <dbReference type="EMBL" id="KAK9087613.1"/>
    </source>
</evidence>
<dbReference type="PANTHER" id="PTHR36766:SF42">
    <property type="entry name" value="NB-ARC DOMAIN DISEASE RESISTANCE PROTEIN"/>
    <property type="match status" value="1"/>
</dbReference>
<sequence length="1061" mass="120983">MADAALGVLFEDLNSLIQREFGLLWGVQKDIEKLSSTLSTIRAVLEDAEAKQVKSKAIKAWLGKLKDVAYDADDVVDEWSTDQYTLQRQPSINSSLNCICDQVHCSSSSSSCFDVTRLVFRYKIAKKIKAITRKLDGITKEMNDFNLIGMNVERGVTEFNRSRETSSVLYEPKVYGREVDKEKIVSFLLDNLNCQNDVCVCPIIGIGGLGKTTLAQYVYNDERVGEHFDKKMWVCVSEDFGVERLTKMIIESFSEKSCDLPSLDTMQCQLREMLKEKSFLLVLDDVWNENQDVWHRLKSLLLFGAKGSSIIVTTRLQTVASIMGTIPAYELSLLSQDDCWNLFRHHAFGMGNEEKPNLANIGQEIVRKCGGVPLAAKALGSMLRFKSDEREWMLVRDSEIWDLERDEKNAILPALRLSYNNLSMQLRQCFAYCSIFPKDYEMNKIQIVHLWIANGLIQSDRNMELEDIGDGIFKELVWRSLFQDIKEDDVLSTITCKMHDLLHDLGSSVLIDECLRIEVVQLDNIHKKVRHLTLLDTQSVPSGLDQLLLSQASLRTIFFPFSRLIEIPQPCLFIIFQLKYLRVLNLRYVNIKALPPWIDNLKHLRYLDLTGCGLRSLPNSIGCLRNLQMLCLGQNGLITFPPSMAKLEQLRYINLSSNPFTSLPESICSMTNLRTLNIKWCLQLEGWPKLMIKSMGNLKHLLNERCTGLSVMPIGIGKLTRLETLNCFVASLEDGRGANIEELQGLSLLRGKLQITKLERVGNSMNIKEVSLINRDSLLSALTFSWTSGENPGTSSVNCLDVLEALQPHLNIRELKISGYPGVRFPRWMEMEMTYDSHQRLMFPQLIQISLIDLPNLEKWSWDCEVKHRFSSLQHLQMHNCPKLKTLPTALSSLTTLSTLSIKKCELLEMLPELGVQGLTSSLEHISIDACHALSSVSEGLKHLQSLRFLWIENCPKLEFPTECFEHLIALQHLTISMCPKLVSLPDGLKQSASSLKELNVFYCKNLIVLPDWMRDLKVLQELLIQDCHSDLIRRCEKDKGEYWHKIAHIPKATIRKCFTF</sequence>
<dbReference type="InterPro" id="IPR055414">
    <property type="entry name" value="LRR_R13L4/SHOC2-like"/>
</dbReference>
<feature type="domain" description="Disease resistance N-terminal" evidence="7">
    <location>
        <begin position="5"/>
        <end position="88"/>
    </location>
</feature>
<evidence type="ECO:0000259" key="6">
    <source>
        <dbReference type="Pfam" id="PF00931"/>
    </source>
</evidence>
<keyword evidence="5" id="KW-0067">ATP-binding</keyword>
<dbReference type="InterPro" id="IPR042197">
    <property type="entry name" value="Apaf_helical"/>
</dbReference>
<dbReference type="PANTHER" id="PTHR36766">
    <property type="entry name" value="PLANT BROAD-SPECTRUM MILDEW RESISTANCE PROTEIN RPW8"/>
    <property type="match status" value="1"/>
</dbReference>
<evidence type="ECO:0000259" key="10">
    <source>
        <dbReference type="Pfam" id="PF25019"/>
    </source>
</evidence>
<evidence type="ECO:0000259" key="8">
    <source>
        <dbReference type="Pfam" id="PF23559"/>
    </source>
</evidence>
<evidence type="ECO:0000259" key="7">
    <source>
        <dbReference type="Pfam" id="PF18052"/>
    </source>
</evidence>
<evidence type="ECO:0000313" key="12">
    <source>
        <dbReference type="Proteomes" id="UP001420932"/>
    </source>
</evidence>
<dbReference type="InterPro" id="IPR001611">
    <property type="entry name" value="Leu-rich_rpt"/>
</dbReference>
<evidence type="ECO:0000256" key="1">
    <source>
        <dbReference type="ARBA" id="ARBA00022614"/>
    </source>
</evidence>
<dbReference type="InterPro" id="IPR056789">
    <property type="entry name" value="LRR_R13L1-DRL21"/>
</dbReference>
<keyword evidence="1" id="KW-0433">Leucine-rich repeat</keyword>
<evidence type="ECO:0000256" key="4">
    <source>
        <dbReference type="ARBA" id="ARBA00022821"/>
    </source>
</evidence>
<dbReference type="SMART" id="SM00369">
    <property type="entry name" value="LRR_TYP"/>
    <property type="match status" value="4"/>
</dbReference>
<dbReference type="InterPro" id="IPR038005">
    <property type="entry name" value="RX-like_CC"/>
</dbReference>
<dbReference type="GO" id="GO:0051707">
    <property type="term" value="P:response to other organism"/>
    <property type="evidence" value="ECO:0007669"/>
    <property type="project" value="UniProtKB-ARBA"/>
</dbReference>
<feature type="domain" description="NB-ARC" evidence="6">
    <location>
        <begin position="180"/>
        <end position="349"/>
    </location>
</feature>
<dbReference type="InterPro" id="IPR003591">
    <property type="entry name" value="Leu-rich_rpt_typical-subtyp"/>
</dbReference>
<evidence type="ECO:0000259" key="9">
    <source>
        <dbReference type="Pfam" id="PF23598"/>
    </source>
</evidence>
<keyword evidence="12" id="KW-1185">Reference proteome</keyword>
<feature type="domain" description="Disease resistance protein winged helix" evidence="8">
    <location>
        <begin position="435"/>
        <end position="505"/>
    </location>
</feature>
<dbReference type="Gene3D" id="1.10.10.10">
    <property type="entry name" value="Winged helix-like DNA-binding domain superfamily/Winged helix DNA-binding domain"/>
    <property type="match status" value="1"/>
</dbReference>
<dbReference type="SUPFAM" id="SSF52540">
    <property type="entry name" value="P-loop containing nucleoside triphosphate hydrolases"/>
    <property type="match status" value="1"/>
</dbReference>
<evidence type="ECO:0000256" key="2">
    <source>
        <dbReference type="ARBA" id="ARBA00022737"/>
    </source>
</evidence>
<dbReference type="Pfam" id="PF23598">
    <property type="entry name" value="LRR_14"/>
    <property type="match status" value="1"/>
</dbReference>
<dbReference type="InterPro" id="IPR058922">
    <property type="entry name" value="WHD_DRP"/>
</dbReference>
<evidence type="ECO:0008006" key="13">
    <source>
        <dbReference type="Google" id="ProtNLM"/>
    </source>
</evidence>
<reference evidence="11 12" key="1">
    <citation type="submission" date="2024-01" db="EMBL/GenBank/DDBJ databases">
        <title>Genome assemblies of Stephania.</title>
        <authorList>
            <person name="Yang L."/>
        </authorList>
    </citation>
    <scope>NUCLEOTIDE SEQUENCE [LARGE SCALE GENOMIC DNA]</scope>
    <source>
        <strain evidence="11">YNDBR</strain>
        <tissue evidence="11">Leaf</tissue>
    </source>
</reference>
<proteinExistence type="predicted"/>
<dbReference type="Proteomes" id="UP001420932">
    <property type="component" value="Unassembled WGS sequence"/>
</dbReference>
<dbReference type="Gene3D" id="1.20.5.4130">
    <property type="match status" value="1"/>
</dbReference>
<dbReference type="CDD" id="cd14798">
    <property type="entry name" value="RX-CC_like"/>
    <property type="match status" value="1"/>
</dbReference>
<keyword evidence="2" id="KW-0677">Repeat</keyword>
<dbReference type="Gene3D" id="3.80.10.10">
    <property type="entry name" value="Ribonuclease Inhibitor"/>
    <property type="match status" value="2"/>
</dbReference>
<dbReference type="AlphaFoldDB" id="A0AAP0HGJ6"/>
<dbReference type="Pfam" id="PF23559">
    <property type="entry name" value="WHD_DRP"/>
    <property type="match status" value="1"/>
</dbReference>
<dbReference type="Pfam" id="PF25019">
    <property type="entry name" value="LRR_R13L1-DRL21"/>
    <property type="match status" value="1"/>
</dbReference>
<dbReference type="GO" id="GO:0043531">
    <property type="term" value="F:ADP binding"/>
    <property type="evidence" value="ECO:0007669"/>
    <property type="project" value="InterPro"/>
</dbReference>
<dbReference type="InterPro" id="IPR032675">
    <property type="entry name" value="LRR_dom_sf"/>
</dbReference>
<dbReference type="PROSITE" id="PS51450">
    <property type="entry name" value="LRR"/>
    <property type="match status" value="2"/>
</dbReference>
<feature type="domain" description="R13L1/DRL21-like LRR repeat region" evidence="10">
    <location>
        <begin position="740"/>
        <end position="859"/>
    </location>
</feature>
<dbReference type="PRINTS" id="PR00364">
    <property type="entry name" value="DISEASERSIST"/>
</dbReference>
<dbReference type="FunFam" id="3.40.50.300:FF:001091">
    <property type="entry name" value="Probable disease resistance protein At1g61300"/>
    <property type="match status" value="1"/>
</dbReference>
<name>A0AAP0HGJ6_9MAGN</name>
<dbReference type="Pfam" id="PF18052">
    <property type="entry name" value="Rx_N"/>
    <property type="match status" value="1"/>
</dbReference>
<comment type="caution">
    <text evidence="11">The sequence shown here is derived from an EMBL/GenBank/DDBJ whole genome shotgun (WGS) entry which is preliminary data.</text>
</comment>
<dbReference type="InterPro" id="IPR002182">
    <property type="entry name" value="NB-ARC"/>
</dbReference>
<dbReference type="EMBL" id="JBBNAF010000013">
    <property type="protein sequence ID" value="KAK9087613.1"/>
    <property type="molecule type" value="Genomic_DNA"/>
</dbReference>
<keyword evidence="4" id="KW-0611">Plant defense</keyword>
<evidence type="ECO:0000256" key="3">
    <source>
        <dbReference type="ARBA" id="ARBA00022741"/>
    </source>
</evidence>
<dbReference type="GO" id="GO:0005524">
    <property type="term" value="F:ATP binding"/>
    <property type="evidence" value="ECO:0007669"/>
    <property type="project" value="UniProtKB-KW"/>
</dbReference>
<dbReference type="FunFam" id="1.10.10.10:FF:000322">
    <property type="entry name" value="Probable disease resistance protein At1g63360"/>
    <property type="match status" value="1"/>
</dbReference>
<gene>
    <name evidence="11" type="ORF">Syun_030007</name>
</gene>
<accession>A0AAP0HGJ6</accession>
<dbReference type="InterPro" id="IPR036388">
    <property type="entry name" value="WH-like_DNA-bd_sf"/>
</dbReference>
<dbReference type="InterPro" id="IPR041118">
    <property type="entry name" value="Rx_N"/>
</dbReference>
<dbReference type="GO" id="GO:0006952">
    <property type="term" value="P:defense response"/>
    <property type="evidence" value="ECO:0007669"/>
    <property type="project" value="UniProtKB-KW"/>
</dbReference>
<keyword evidence="3" id="KW-0547">Nucleotide-binding</keyword>
<dbReference type="Pfam" id="PF00560">
    <property type="entry name" value="LRR_1"/>
    <property type="match status" value="1"/>
</dbReference>
<dbReference type="Gene3D" id="1.10.8.430">
    <property type="entry name" value="Helical domain of apoptotic protease-activating factors"/>
    <property type="match status" value="1"/>
</dbReference>
<dbReference type="InterPro" id="IPR027417">
    <property type="entry name" value="P-loop_NTPase"/>
</dbReference>
<dbReference type="Gene3D" id="3.40.50.300">
    <property type="entry name" value="P-loop containing nucleotide triphosphate hydrolases"/>
    <property type="match status" value="1"/>
</dbReference>
<dbReference type="Pfam" id="PF00931">
    <property type="entry name" value="NB-ARC"/>
    <property type="match status" value="1"/>
</dbReference>